<dbReference type="AlphaFoldDB" id="A0A1Q8RUG1"/>
<protein>
    <recommendedName>
        <fullName evidence="9">Magnesium transport protein CorA</fullName>
    </recommendedName>
</protein>
<evidence type="ECO:0000256" key="2">
    <source>
        <dbReference type="ARBA" id="ARBA00022692"/>
    </source>
</evidence>
<feature type="region of interest" description="Disordered" evidence="5">
    <location>
        <begin position="46"/>
        <end position="91"/>
    </location>
</feature>
<reference evidence="7 8" key="1">
    <citation type="submission" date="2016-11" db="EMBL/GenBank/DDBJ databases">
        <title>Draft Genome Assembly of Colletotrichum chlorophyti a pathogen of herbaceous plants.</title>
        <authorList>
            <person name="Gan P."/>
            <person name="Narusaka M."/>
            <person name="Tsushima A."/>
            <person name="Narusaka Y."/>
            <person name="Takano Y."/>
            <person name="Shirasu K."/>
        </authorList>
    </citation>
    <scope>NUCLEOTIDE SEQUENCE [LARGE SCALE GENOMIC DNA]</scope>
    <source>
        <strain evidence="7 8">NTL11</strain>
    </source>
</reference>
<keyword evidence="3 6" id="KW-1133">Transmembrane helix</keyword>
<keyword evidence="8" id="KW-1185">Reference proteome</keyword>
<dbReference type="GO" id="GO:0000287">
    <property type="term" value="F:magnesium ion binding"/>
    <property type="evidence" value="ECO:0007669"/>
    <property type="project" value="TreeGrafter"/>
</dbReference>
<dbReference type="GO" id="GO:0015087">
    <property type="term" value="F:cobalt ion transmembrane transporter activity"/>
    <property type="evidence" value="ECO:0007669"/>
    <property type="project" value="TreeGrafter"/>
</dbReference>
<comment type="subcellular location">
    <subcellularLocation>
        <location evidence="1">Cell membrane</location>
        <topology evidence="1">Multi-pass membrane protein</topology>
    </subcellularLocation>
</comment>
<feature type="compositionally biased region" description="Polar residues" evidence="5">
    <location>
        <begin position="538"/>
        <end position="562"/>
    </location>
</feature>
<dbReference type="EMBL" id="MPGH01000088">
    <property type="protein sequence ID" value="OLN88018.1"/>
    <property type="molecule type" value="Genomic_DNA"/>
</dbReference>
<dbReference type="Pfam" id="PF01544">
    <property type="entry name" value="CorA"/>
    <property type="match status" value="1"/>
</dbReference>
<sequence>MYEAQRQPRRRGSSLFPPRTSAQSLRSQYTREAQTAYLVQMIEEFRKSDPVYDPVPPTPPPKAPGRRRSQRAQQPITRFASPLEPSIPGRRARTPLALPVTYELSAQSSALLPRTGADEAATRHHTPEVPVLLDNRNEDEAKDQDIDMEAFPMPLSFPERDDLSTIPEMDDWVDLEDTTGKVYAFDPSRPSTDPFRGDGNSELETPFSDDATLHGEDPPLGRALHVYQSRYTGDGLLGGSHSAALEVVYDAKRRRQSLFRWLHVQQDMMNFDEFTNEISRSLSDSEQTDIRKLLSDVRKNYAKTVRTSRQTTVKHMEPSYLELPLQHGDHAKASQNGKRSVTWICLPYFSLEEYSGIQTTENPGAYPPQTLLQSAFSRNSQKRDMLQATRQIGNGEKDWCFHIRQLWCIILDNSLLITCGSMSEASLRGEAVSVTSDPARDVTLGADTGRILIRYGDSVLWSFPLEECQTWFAFIAHFSDFWPKAVRFQFNGRLLSEARWWKNLEEKRRHYYGNLTSAPPQLPPSGILRPLKHGVGSISAQPSGTSLQPPTSSASKRISFPPGQSSKTHEMFHVFSWAEATPPSPVEGPNFIVLQKQLSGVEDFLTAETNGPDRRTYLDSELSTREAVYAYLEEQGTKMKDAKIKPWKKQDYEDRVDIFNAADSLFRFFLPPLFDGPTTDRFWGAIMNLVWVPLLESDNESHPTGLDKARRDAVYTNAPSIRRALRQLALPVIAFKSILSHAEPSDRLEIDVPLDLIRSWLHLVMGLIYASHETHMWEDHLDVADSLVKSGMKHIMERLSKLDLLERSSVLPLEVVSLISHGLLSNTSGRYAGISDTYSEYLKALENDLANGQSDMSYQQRINFLRQEINAINRVQAAQSNLFNSILARRDEGSSALRQQHLHRMHASMQDRRADYRDAPSLRSRLRLTRNAHPDEDEEKVLLEPLTEVSDFYKVPSTDVAGFRDLLAAECTQLLERRTSDFEEYAEQVDVLEQTNLNNAAVTKDRQEQAIYAFTIVTIIFLPLSAVSSVFGMNTSDIRDMQSGQWLYWATAIPVTIMTIVLGLWWMGELGHLFNWATRKMRSDEGLGSGIHAHSGMTEKPDQHAVMEVLSSPRAVYSRTLSAKQSLAR</sequence>
<feature type="transmembrane region" description="Helical" evidence="6">
    <location>
        <begin position="1011"/>
        <end position="1034"/>
    </location>
</feature>
<feature type="compositionally biased region" description="Pro residues" evidence="5">
    <location>
        <begin position="53"/>
        <end position="63"/>
    </location>
</feature>
<dbReference type="SUPFAM" id="SSF144083">
    <property type="entry name" value="Magnesium transport protein CorA, transmembrane region"/>
    <property type="match status" value="1"/>
</dbReference>
<feature type="region of interest" description="Disordered" evidence="5">
    <location>
        <begin position="186"/>
        <end position="213"/>
    </location>
</feature>
<keyword evidence="2 6" id="KW-0812">Transmembrane</keyword>
<feature type="region of interest" description="Disordered" evidence="5">
    <location>
        <begin position="1"/>
        <end position="29"/>
    </location>
</feature>
<evidence type="ECO:0000313" key="8">
    <source>
        <dbReference type="Proteomes" id="UP000186583"/>
    </source>
</evidence>
<dbReference type="PANTHER" id="PTHR46494">
    <property type="entry name" value="CORA FAMILY METAL ION TRANSPORTER (EUROFUNG)"/>
    <property type="match status" value="1"/>
</dbReference>
<keyword evidence="4 6" id="KW-0472">Membrane</keyword>
<evidence type="ECO:0000313" key="7">
    <source>
        <dbReference type="EMBL" id="OLN88018.1"/>
    </source>
</evidence>
<dbReference type="GO" id="GO:0050897">
    <property type="term" value="F:cobalt ion binding"/>
    <property type="evidence" value="ECO:0007669"/>
    <property type="project" value="TreeGrafter"/>
</dbReference>
<dbReference type="STRING" id="708187.A0A1Q8RUG1"/>
<dbReference type="GO" id="GO:0015095">
    <property type="term" value="F:magnesium ion transmembrane transporter activity"/>
    <property type="evidence" value="ECO:0007669"/>
    <property type="project" value="TreeGrafter"/>
</dbReference>
<feature type="region of interest" description="Disordered" evidence="5">
    <location>
        <begin position="537"/>
        <end position="562"/>
    </location>
</feature>
<evidence type="ECO:0000256" key="6">
    <source>
        <dbReference type="SAM" id="Phobius"/>
    </source>
</evidence>
<accession>A0A1Q8RUG1</accession>
<evidence type="ECO:0000256" key="1">
    <source>
        <dbReference type="ARBA" id="ARBA00004651"/>
    </source>
</evidence>
<name>A0A1Q8RUG1_9PEZI</name>
<dbReference type="PANTHER" id="PTHR46494:SF1">
    <property type="entry name" value="CORA FAMILY METAL ION TRANSPORTER (EUROFUNG)"/>
    <property type="match status" value="1"/>
</dbReference>
<feature type="transmembrane region" description="Helical" evidence="6">
    <location>
        <begin position="1046"/>
        <end position="1067"/>
    </location>
</feature>
<gene>
    <name evidence="7" type="ORF">CCHL11_00277</name>
</gene>
<evidence type="ECO:0000256" key="5">
    <source>
        <dbReference type="SAM" id="MobiDB-lite"/>
    </source>
</evidence>
<dbReference type="OrthoDB" id="5286874at2759"/>
<feature type="compositionally biased region" description="Polar residues" evidence="5">
    <location>
        <begin position="20"/>
        <end position="29"/>
    </location>
</feature>
<evidence type="ECO:0008006" key="9">
    <source>
        <dbReference type="Google" id="ProtNLM"/>
    </source>
</evidence>
<evidence type="ECO:0000256" key="4">
    <source>
        <dbReference type="ARBA" id="ARBA00023136"/>
    </source>
</evidence>
<proteinExistence type="predicted"/>
<dbReference type="GO" id="GO:0005886">
    <property type="term" value="C:plasma membrane"/>
    <property type="evidence" value="ECO:0007669"/>
    <property type="project" value="UniProtKB-SubCell"/>
</dbReference>
<evidence type="ECO:0000256" key="3">
    <source>
        <dbReference type="ARBA" id="ARBA00022989"/>
    </source>
</evidence>
<dbReference type="InterPro" id="IPR045863">
    <property type="entry name" value="CorA_TM1_TM2"/>
</dbReference>
<organism evidence="7 8">
    <name type="scientific">Colletotrichum chlorophyti</name>
    <dbReference type="NCBI Taxonomy" id="708187"/>
    <lineage>
        <taxon>Eukaryota</taxon>
        <taxon>Fungi</taxon>
        <taxon>Dikarya</taxon>
        <taxon>Ascomycota</taxon>
        <taxon>Pezizomycotina</taxon>
        <taxon>Sordariomycetes</taxon>
        <taxon>Hypocreomycetidae</taxon>
        <taxon>Glomerellales</taxon>
        <taxon>Glomerellaceae</taxon>
        <taxon>Colletotrichum</taxon>
    </lineage>
</organism>
<dbReference type="Proteomes" id="UP000186583">
    <property type="component" value="Unassembled WGS sequence"/>
</dbReference>
<comment type="caution">
    <text evidence="7">The sequence shown here is derived from an EMBL/GenBank/DDBJ whole genome shotgun (WGS) entry which is preliminary data.</text>
</comment>
<dbReference type="Gene3D" id="1.20.58.340">
    <property type="entry name" value="Magnesium transport protein CorA, transmembrane region"/>
    <property type="match status" value="1"/>
</dbReference>
<dbReference type="InterPro" id="IPR002523">
    <property type="entry name" value="MgTranspt_CorA/ZnTranspt_ZntB"/>
</dbReference>